<evidence type="ECO:0000313" key="11">
    <source>
        <dbReference type="EMBL" id="TQF10010.1"/>
    </source>
</evidence>
<dbReference type="PANTHER" id="PTHR46193:SF18">
    <property type="entry name" value="HEXITOL PHOSPHATASE B"/>
    <property type="match status" value="1"/>
</dbReference>
<comment type="cofactor">
    <cofactor evidence="1">
        <name>Mg(2+)</name>
        <dbReference type="ChEBI" id="CHEBI:18420"/>
    </cofactor>
</comment>
<dbReference type="SFLD" id="SFLDS00003">
    <property type="entry name" value="Haloacid_Dehalogenase"/>
    <property type="match status" value="1"/>
</dbReference>
<dbReference type="EC" id="5.4.2.6" evidence="9"/>
<protein>
    <recommendedName>
        <fullName evidence="10">Beta-phosphoglucomutase</fullName>
        <ecNumber evidence="9">5.4.2.6</ecNumber>
    </recommendedName>
</protein>
<dbReference type="OrthoDB" id="9778019at2"/>
<keyword evidence="6" id="KW-0413">Isomerase</keyword>
<evidence type="ECO:0000256" key="9">
    <source>
        <dbReference type="ARBA" id="ARBA00044968"/>
    </source>
</evidence>
<evidence type="ECO:0000256" key="10">
    <source>
        <dbReference type="ARBA" id="ARBA00044991"/>
    </source>
</evidence>
<dbReference type="PANTHER" id="PTHR46193">
    <property type="entry name" value="6-PHOSPHOGLUCONATE PHOSPHATASE"/>
    <property type="match status" value="1"/>
</dbReference>
<keyword evidence="12" id="KW-1185">Reference proteome</keyword>
<organism evidence="11 12">
    <name type="scientific">Myxococcus llanfairpwllgwyngyllgogerychwyrndrobwllllantysiliogogogochensis</name>
    <dbReference type="NCBI Taxonomy" id="2590453"/>
    <lineage>
        <taxon>Bacteria</taxon>
        <taxon>Pseudomonadati</taxon>
        <taxon>Myxococcota</taxon>
        <taxon>Myxococcia</taxon>
        <taxon>Myxococcales</taxon>
        <taxon>Cystobacterineae</taxon>
        <taxon>Myxococcaceae</taxon>
        <taxon>Myxococcus</taxon>
    </lineage>
</organism>
<comment type="caution">
    <text evidence="11">The sequence shown here is derived from an EMBL/GenBank/DDBJ whole genome shotgun (WGS) entry which is preliminary data.</text>
</comment>
<dbReference type="InterPro" id="IPR010976">
    <property type="entry name" value="B-phosphoglucomutase_hydrolase"/>
</dbReference>
<keyword evidence="5" id="KW-0460">Magnesium</keyword>
<dbReference type="InterPro" id="IPR023198">
    <property type="entry name" value="PGP-like_dom2"/>
</dbReference>
<comment type="catalytic activity">
    <reaction evidence="8">
        <text>beta-D-glucose 1-phosphate = beta-D-glucose 6-phosphate</text>
        <dbReference type="Rhea" id="RHEA:20113"/>
        <dbReference type="ChEBI" id="CHEBI:57684"/>
        <dbReference type="ChEBI" id="CHEBI:58247"/>
        <dbReference type="EC" id="5.4.2.6"/>
    </reaction>
</comment>
<evidence type="ECO:0000256" key="5">
    <source>
        <dbReference type="ARBA" id="ARBA00022842"/>
    </source>
</evidence>
<evidence type="ECO:0000256" key="7">
    <source>
        <dbReference type="ARBA" id="ARBA00023277"/>
    </source>
</evidence>
<keyword evidence="4" id="KW-0479">Metal-binding</keyword>
<accession>A0A540WLU7</accession>
<evidence type="ECO:0000313" key="12">
    <source>
        <dbReference type="Proteomes" id="UP000315369"/>
    </source>
</evidence>
<keyword evidence="7" id="KW-0119">Carbohydrate metabolism</keyword>
<evidence type="ECO:0000256" key="6">
    <source>
        <dbReference type="ARBA" id="ARBA00023235"/>
    </source>
</evidence>
<dbReference type="PRINTS" id="PR00413">
    <property type="entry name" value="HADHALOGNASE"/>
</dbReference>
<evidence type="ECO:0000256" key="3">
    <source>
        <dbReference type="ARBA" id="ARBA00022553"/>
    </source>
</evidence>
<dbReference type="GO" id="GO:0046872">
    <property type="term" value="F:metal ion binding"/>
    <property type="evidence" value="ECO:0007669"/>
    <property type="project" value="UniProtKB-KW"/>
</dbReference>
<evidence type="ECO:0000256" key="4">
    <source>
        <dbReference type="ARBA" id="ARBA00022723"/>
    </source>
</evidence>
<dbReference type="Gene3D" id="1.10.150.240">
    <property type="entry name" value="Putative phosphatase, domain 2"/>
    <property type="match status" value="1"/>
</dbReference>
<dbReference type="SFLD" id="SFLDG01135">
    <property type="entry name" value="C1.5.6:_HAD__Beta-PGM__Phospha"/>
    <property type="match status" value="1"/>
</dbReference>
<dbReference type="GO" id="GO:0008801">
    <property type="term" value="F:beta-phosphoglucomutase activity"/>
    <property type="evidence" value="ECO:0007669"/>
    <property type="project" value="UniProtKB-EC"/>
</dbReference>
<dbReference type="InterPro" id="IPR036412">
    <property type="entry name" value="HAD-like_sf"/>
</dbReference>
<proteinExistence type="inferred from homology"/>
<dbReference type="RefSeq" id="WP_141648197.1">
    <property type="nucleotide sequence ID" value="NZ_VIFM01000290.1"/>
</dbReference>
<sequence length="228" mass="24731">MTPSDTPLRAAVFDMDGTLVDNMVFHNQAWVALARKLGLSLTADDFQTRFAGKKNEEILPELLGRALAPDELERLADEKENHYRTLYRPHLRLHRGAEAFISRLRAAGIPMAIATAAPHGNRELVIDGLGLRPVFHRIVGAEEVSRGKPFPDIFLAAAQGLGVDPSQCLAFEDAILGVMSAHDAGMPVVGITTTTSSTQLRQAGALWTLPDFTTLPPELEARLFGVGS</sequence>
<reference evidence="11 12" key="1">
    <citation type="submission" date="2019-06" db="EMBL/GenBank/DDBJ databases">
        <authorList>
            <person name="Livingstone P."/>
            <person name="Whitworth D."/>
        </authorList>
    </citation>
    <scope>NUCLEOTIDE SEQUENCE [LARGE SCALE GENOMIC DNA]</scope>
    <source>
        <strain evidence="11 12">AM401</strain>
    </source>
</reference>
<evidence type="ECO:0000256" key="8">
    <source>
        <dbReference type="ARBA" id="ARBA00044926"/>
    </source>
</evidence>
<dbReference type="AlphaFoldDB" id="A0A540WLU7"/>
<dbReference type="NCBIfam" id="TIGR02009">
    <property type="entry name" value="PGMB-YQAB-SF"/>
    <property type="match status" value="1"/>
</dbReference>
<gene>
    <name evidence="11" type="ORF">FJV41_41725</name>
</gene>
<comment type="similarity">
    <text evidence="2">Belongs to the HAD-like hydrolase superfamily. CbbY/CbbZ/Gph/YieH family.</text>
</comment>
<dbReference type="Pfam" id="PF00702">
    <property type="entry name" value="Hydrolase"/>
    <property type="match status" value="1"/>
</dbReference>
<dbReference type="InterPro" id="IPR023214">
    <property type="entry name" value="HAD_sf"/>
</dbReference>
<dbReference type="NCBIfam" id="TIGR01509">
    <property type="entry name" value="HAD-SF-IA-v3"/>
    <property type="match status" value="1"/>
</dbReference>
<name>A0A540WLU7_9BACT</name>
<keyword evidence="3" id="KW-0597">Phosphoprotein</keyword>
<dbReference type="SFLD" id="SFLDG01129">
    <property type="entry name" value="C1.5:_HAD__Beta-PGM__Phosphata"/>
    <property type="match status" value="1"/>
</dbReference>
<dbReference type="InterPro" id="IPR051600">
    <property type="entry name" value="Beta-PGM-like"/>
</dbReference>
<evidence type="ECO:0000256" key="2">
    <source>
        <dbReference type="ARBA" id="ARBA00006171"/>
    </source>
</evidence>
<evidence type="ECO:0000256" key="1">
    <source>
        <dbReference type="ARBA" id="ARBA00001946"/>
    </source>
</evidence>
<dbReference type="CDD" id="cd07505">
    <property type="entry name" value="HAD_BPGM-like"/>
    <property type="match status" value="1"/>
</dbReference>
<dbReference type="SUPFAM" id="SSF56784">
    <property type="entry name" value="HAD-like"/>
    <property type="match status" value="1"/>
</dbReference>
<dbReference type="Gene3D" id="3.40.50.1000">
    <property type="entry name" value="HAD superfamily/HAD-like"/>
    <property type="match status" value="1"/>
</dbReference>
<dbReference type="InterPro" id="IPR006439">
    <property type="entry name" value="HAD-SF_hydro_IA"/>
</dbReference>
<dbReference type="EMBL" id="VIFM01000290">
    <property type="protein sequence ID" value="TQF10010.1"/>
    <property type="molecule type" value="Genomic_DNA"/>
</dbReference>
<dbReference type="Proteomes" id="UP000315369">
    <property type="component" value="Unassembled WGS sequence"/>
</dbReference>